<keyword evidence="8" id="KW-0406">Ion transport</keyword>
<evidence type="ECO:0000256" key="11">
    <source>
        <dbReference type="ARBA" id="ARBA00023237"/>
    </source>
</evidence>
<dbReference type="EMBL" id="JADQDC010000001">
    <property type="protein sequence ID" value="MBF9149849.1"/>
    <property type="molecule type" value="Genomic_DNA"/>
</dbReference>
<sequence length="856" mass="91934">MMKATTCASLAVRLMLGASLATITLGSAAHAAEDQAQATDAQADDQGQLEQIVVTAQKVEQNLQDVPLAISAISADKVEKLGIRDAKDLSGLAPNVTIVQGTTNANAAVISIRGIPTPATETFGLDTANGLYVDGVFIARSGGSALDVIDVARVEVLRGPQGTLFGRNTTGGGIAFISRAPSKTFKLSAEAGYGNYNAFNGKITLDPGEIAGISTSFTYSHRQRNGTVDNLNEPDDARDPGARKGDSFRVAAKAEIGGTGSIQYIFDWSKIDASPINFQLTNAASGALRPAEVVNGVPVVVTQQAPVAPFLSTVSFLDPRCAALAAPTREWRQTVCNDINSRSTDKAWGHNLQVQNDFGAFHLKSTTGYRFWNNDSVTDLDGIGAFTAPRFTNASLFNGMPVGLLQFIPSIPEAFRPFIAAAPVPTVQQNLFDTNNKRRHKQFSQEVEIGNESDMLDWVLGGFYFWEKGSEYNPQNSGFVLDTNSIFLGNFGPLGPSFVAANPARYRLVQTLSVLDYTASAESTAVYGQATFYPGGKDSGLRLTAGGRYTWDTKSMVRRQNGTAPLATPEQGRAKYSKFTWNLMLGYDVSDQVNVYARVATGYRSGGFNAQDPAVAGVLPSFKPESVTSYEVGLKSELFDRKVRFNLAGYYNEYKDLAIAVPITNLAPGTFATKVTNAGKVTYTGIEAELMAVLTDNFTFEANAGYVDIKYKELLAGLPVAAGQPLVNIASYATPGYTSPFTANVAMNAQFPLSDNGMRLTGRVSYAYEDGKYSFSNVLSSPYNEVLKGDNRNIVDAQVAIDRIPLAGSEAAVRFWVKNLTDEHNLVRAIDFGQLGYGGGYYADPRTYGVTVGVKF</sequence>
<keyword evidence="5 12" id="KW-0812">Transmembrane</keyword>
<dbReference type="PROSITE" id="PS01156">
    <property type="entry name" value="TONB_DEPENDENT_REC_2"/>
    <property type="match status" value="1"/>
</dbReference>
<keyword evidence="6 16" id="KW-0732">Signal</keyword>
<dbReference type="InterPro" id="IPR010917">
    <property type="entry name" value="TonB_rcpt_CS"/>
</dbReference>
<gene>
    <name evidence="19" type="ORF">I2488_02410</name>
</gene>
<keyword evidence="20" id="KW-1185">Reference proteome</keyword>
<comment type="similarity">
    <text evidence="12 14">Belongs to the TonB-dependent receptor family.</text>
</comment>
<evidence type="ECO:0000256" key="15">
    <source>
        <dbReference type="SAM" id="MobiDB-lite"/>
    </source>
</evidence>
<dbReference type="Pfam" id="PF00593">
    <property type="entry name" value="TonB_dep_Rec_b-barrel"/>
    <property type="match status" value="1"/>
</dbReference>
<dbReference type="InterPro" id="IPR039426">
    <property type="entry name" value="TonB-dep_rcpt-like"/>
</dbReference>
<evidence type="ECO:0000256" key="7">
    <source>
        <dbReference type="ARBA" id="ARBA00023004"/>
    </source>
</evidence>
<evidence type="ECO:0000256" key="2">
    <source>
        <dbReference type="ARBA" id="ARBA00022448"/>
    </source>
</evidence>
<dbReference type="Proteomes" id="UP000600799">
    <property type="component" value="Unassembled WGS sequence"/>
</dbReference>
<dbReference type="InterPro" id="IPR036942">
    <property type="entry name" value="Beta-barrel_TonB_sf"/>
</dbReference>
<feature type="region of interest" description="Disordered" evidence="15">
    <location>
        <begin position="224"/>
        <end position="244"/>
    </location>
</feature>
<evidence type="ECO:0000256" key="4">
    <source>
        <dbReference type="ARBA" id="ARBA00022496"/>
    </source>
</evidence>
<dbReference type="Pfam" id="PF07715">
    <property type="entry name" value="Plug"/>
    <property type="match status" value="1"/>
</dbReference>
<accession>A0ABS0HC59</accession>
<keyword evidence="10 12" id="KW-0472">Membrane</keyword>
<evidence type="ECO:0000259" key="18">
    <source>
        <dbReference type="Pfam" id="PF07715"/>
    </source>
</evidence>
<name>A0ABS0HC59_9SPHN</name>
<evidence type="ECO:0000256" key="1">
    <source>
        <dbReference type="ARBA" id="ARBA00004571"/>
    </source>
</evidence>
<keyword evidence="11 12" id="KW-0998">Cell outer membrane</keyword>
<feature type="short sequence motif" description="TonB C-terminal box" evidence="13">
    <location>
        <begin position="839"/>
        <end position="856"/>
    </location>
</feature>
<dbReference type="PANTHER" id="PTHR32552">
    <property type="entry name" value="FERRICHROME IRON RECEPTOR-RELATED"/>
    <property type="match status" value="1"/>
</dbReference>
<dbReference type="Gene3D" id="2.40.170.20">
    <property type="entry name" value="TonB-dependent receptor, beta-barrel domain"/>
    <property type="match status" value="2"/>
</dbReference>
<evidence type="ECO:0000313" key="20">
    <source>
        <dbReference type="Proteomes" id="UP000600799"/>
    </source>
</evidence>
<keyword evidence="7" id="KW-0408">Iron</keyword>
<evidence type="ECO:0000256" key="6">
    <source>
        <dbReference type="ARBA" id="ARBA00022729"/>
    </source>
</evidence>
<keyword evidence="4" id="KW-0410">Iron transport</keyword>
<evidence type="ECO:0000256" key="10">
    <source>
        <dbReference type="ARBA" id="ARBA00023136"/>
    </source>
</evidence>
<feature type="compositionally biased region" description="Basic and acidic residues" evidence="15">
    <location>
        <begin position="235"/>
        <end position="244"/>
    </location>
</feature>
<feature type="signal peptide" evidence="16">
    <location>
        <begin position="1"/>
        <end position="31"/>
    </location>
</feature>
<evidence type="ECO:0000256" key="5">
    <source>
        <dbReference type="ARBA" id="ARBA00022692"/>
    </source>
</evidence>
<evidence type="ECO:0000256" key="14">
    <source>
        <dbReference type="RuleBase" id="RU003357"/>
    </source>
</evidence>
<dbReference type="InterPro" id="IPR012910">
    <property type="entry name" value="Plug_dom"/>
</dbReference>
<dbReference type="PANTHER" id="PTHR32552:SF81">
    <property type="entry name" value="TONB-DEPENDENT OUTER MEMBRANE RECEPTOR"/>
    <property type="match status" value="1"/>
</dbReference>
<keyword evidence="3 12" id="KW-1134">Transmembrane beta strand</keyword>
<comment type="caution">
    <text evidence="19">The sequence shown here is derived from an EMBL/GenBank/DDBJ whole genome shotgun (WGS) entry which is preliminary data.</text>
</comment>
<feature type="domain" description="TonB-dependent receptor-like beta-barrel" evidence="17">
    <location>
        <begin position="340"/>
        <end position="820"/>
    </location>
</feature>
<dbReference type="PROSITE" id="PS52016">
    <property type="entry name" value="TONB_DEPENDENT_REC_3"/>
    <property type="match status" value="1"/>
</dbReference>
<reference evidence="19 20" key="1">
    <citation type="submission" date="2020-11" db="EMBL/GenBank/DDBJ databases">
        <title>The genome sequence of Novosphingobium sp. 1Y9A.</title>
        <authorList>
            <person name="Liu Y."/>
        </authorList>
    </citation>
    <scope>NUCLEOTIDE SEQUENCE [LARGE SCALE GENOMIC DNA]</scope>
    <source>
        <strain evidence="19 20">1Y9A</strain>
    </source>
</reference>
<feature type="domain" description="TonB-dependent receptor plug" evidence="18">
    <location>
        <begin position="63"/>
        <end position="172"/>
    </location>
</feature>
<evidence type="ECO:0000256" key="9">
    <source>
        <dbReference type="ARBA" id="ARBA00023077"/>
    </source>
</evidence>
<evidence type="ECO:0000256" key="16">
    <source>
        <dbReference type="SAM" id="SignalP"/>
    </source>
</evidence>
<dbReference type="InterPro" id="IPR000531">
    <property type="entry name" value="Beta-barrel_TonB"/>
</dbReference>
<dbReference type="SUPFAM" id="SSF56935">
    <property type="entry name" value="Porins"/>
    <property type="match status" value="1"/>
</dbReference>
<evidence type="ECO:0000259" key="17">
    <source>
        <dbReference type="Pfam" id="PF00593"/>
    </source>
</evidence>
<keyword evidence="2 12" id="KW-0813">Transport</keyword>
<protein>
    <submittedName>
        <fullName evidence="19">TonB-dependent receptor</fullName>
    </submittedName>
</protein>
<evidence type="ECO:0000313" key="19">
    <source>
        <dbReference type="EMBL" id="MBF9149849.1"/>
    </source>
</evidence>
<evidence type="ECO:0000256" key="13">
    <source>
        <dbReference type="PROSITE-ProRule" id="PRU10144"/>
    </source>
</evidence>
<keyword evidence="9 14" id="KW-0798">TonB box</keyword>
<proteinExistence type="inferred from homology"/>
<evidence type="ECO:0000256" key="8">
    <source>
        <dbReference type="ARBA" id="ARBA00023065"/>
    </source>
</evidence>
<comment type="subcellular location">
    <subcellularLocation>
        <location evidence="1 12">Cell outer membrane</location>
        <topology evidence="1 12">Multi-pass membrane protein</topology>
    </subcellularLocation>
</comment>
<feature type="chain" id="PRO_5045598873" evidence="16">
    <location>
        <begin position="32"/>
        <end position="856"/>
    </location>
</feature>
<organism evidence="19 20">
    <name type="scientific">Novosphingobium jiangmenense</name>
    <dbReference type="NCBI Taxonomy" id="2791981"/>
    <lineage>
        <taxon>Bacteria</taxon>
        <taxon>Pseudomonadati</taxon>
        <taxon>Pseudomonadota</taxon>
        <taxon>Alphaproteobacteria</taxon>
        <taxon>Sphingomonadales</taxon>
        <taxon>Sphingomonadaceae</taxon>
        <taxon>Novosphingobium</taxon>
    </lineage>
</organism>
<evidence type="ECO:0000256" key="12">
    <source>
        <dbReference type="PROSITE-ProRule" id="PRU01360"/>
    </source>
</evidence>
<keyword evidence="19" id="KW-0675">Receptor</keyword>
<evidence type="ECO:0000256" key="3">
    <source>
        <dbReference type="ARBA" id="ARBA00022452"/>
    </source>
</evidence>